<evidence type="ECO:0000256" key="4">
    <source>
        <dbReference type="ARBA" id="ARBA00022723"/>
    </source>
</evidence>
<dbReference type="NCBIfam" id="TIGR00505">
    <property type="entry name" value="ribA"/>
    <property type="match status" value="1"/>
</dbReference>
<comment type="cofactor">
    <cofactor evidence="11">
        <name>Zn(2+)</name>
        <dbReference type="ChEBI" id="CHEBI:29105"/>
    </cofactor>
    <text evidence="11">Binds 1 zinc ion per subunit.</text>
</comment>
<evidence type="ECO:0000313" key="14">
    <source>
        <dbReference type="Proteomes" id="UP000306912"/>
    </source>
</evidence>
<protein>
    <recommendedName>
        <fullName evidence="11">GTP cyclohydrolase-2</fullName>
        <ecNumber evidence="11">3.5.4.25</ecNumber>
    </recommendedName>
    <alternativeName>
        <fullName evidence="11">GTP cyclohydrolase II</fullName>
    </alternativeName>
</protein>
<dbReference type="HAMAP" id="MF_00179">
    <property type="entry name" value="RibA"/>
    <property type="match status" value="1"/>
</dbReference>
<comment type="similarity">
    <text evidence="11">Belongs to the GTP cyclohydrolase II family.</text>
</comment>
<evidence type="ECO:0000313" key="13">
    <source>
        <dbReference type="EMBL" id="TLG71538.1"/>
    </source>
</evidence>
<evidence type="ECO:0000256" key="10">
    <source>
        <dbReference type="ARBA" id="ARBA00049295"/>
    </source>
</evidence>
<dbReference type="EMBL" id="VBWP01000011">
    <property type="protein sequence ID" value="TLG71538.1"/>
    <property type="molecule type" value="Genomic_DNA"/>
</dbReference>
<name>A0A5R8Q9J9_9FIRM</name>
<dbReference type="InterPro" id="IPR036144">
    <property type="entry name" value="RibA-like_sf"/>
</dbReference>
<feature type="binding site" evidence="11">
    <location>
        <position position="207"/>
    </location>
    <ligand>
        <name>Zn(2+)</name>
        <dbReference type="ChEBI" id="CHEBI:29105"/>
        <note>catalytic</note>
    </ligand>
</feature>
<feature type="binding site" evidence="11">
    <location>
        <begin position="234"/>
        <end position="236"/>
    </location>
    <ligand>
        <name>GTP</name>
        <dbReference type="ChEBI" id="CHEBI:37565"/>
    </ligand>
</feature>
<feature type="binding site" evidence="11">
    <location>
        <position position="212"/>
    </location>
    <ligand>
        <name>GTP</name>
        <dbReference type="ChEBI" id="CHEBI:37565"/>
    </ligand>
</feature>
<dbReference type="RefSeq" id="WP_138192186.1">
    <property type="nucleotide sequence ID" value="NZ_VBWP01000011.1"/>
</dbReference>
<feature type="active site" description="Proton acceptor" evidence="11">
    <location>
        <position position="268"/>
    </location>
</feature>
<feature type="domain" description="GTP cyclohydrolase II" evidence="12">
    <location>
        <begin position="149"/>
        <end position="311"/>
    </location>
</feature>
<sequence length="340" mass="37892">MYAHFKKIISEVHQGNPVILRSATEQYTLYAAEHINKIAIADTSSKIYVVIGTEQQKLTDEQSEHLERILTAIDETKRGSEGLLLAKANAGIKDFQLPEAAITLCELADFDQIALLIADPVIDADIPQVSLEEVVNYQKTTKQLVHAEVKTQLPTQYGTFDIIAYSDEIEGKEYVALVKGDVSGGENVMVRLHSECLTGDIFGSKRCDCGEQLHRSLEEIEANGNGVLLYLRQEGRGIGLVNKLKAYNLQQQGFDTVEANHKLGFADDLRDYAVAAQIIRDLKIKSVALLTNNPSKIEGLQKYGIQVNGRAEIEIHANEQNIRYLKTKKEKMGHLLKQVF</sequence>
<feature type="binding site" evidence="11">
    <location>
        <position position="291"/>
    </location>
    <ligand>
        <name>GTP</name>
        <dbReference type="ChEBI" id="CHEBI:37565"/>
    </ligand>
</feature>
<dbReference type="GO" id="GO:0003935">
    <property type="term" value="F:GTP cyclohydrolase II activity"/>
    <property type="evidence" value="ECO:0007669"/>
    <property type="project" value="UniProtKB-UniRule"/>
</dbReference>
<keyword evidence="14" id="KW-1185">Reference proteome</keyword>
<dbReference type="Proteomes" id="UP000306912">
    <property type="component" value="Unassembled WGS sequence"/>
</dbReference>
<keyword evidence="8 11" id="KW-0342">GTP-binding</keyword>
<dbReference type="InterPro" id="IPR000926">
    <property type="entry name" value="RibA"/>
</dbReference>
<feature type="binding site" evidence="11">
    <location>
        <position position="196"/>
    </location>
    <ligand>
        <name>Zn(2+)</name>
        <dbReference type="ChEBI" id="CHEBI:29105"/>
        <note>catalytic</note>
    </ligand>
</feature>
<dbReference type="GO" id="GO:0005829">
    <property type="term" value="C:cytosol"/>
    <property type="evidence" value="ECO:0007669"/>
    <property type="project" value="TreeGrafter"/>
</dbReference>
<comment type="function">
    <text evidence="9 11">Catalyzes the conversion of GTP to 2,5-diamino-6-ribosylamino-4(3H)-pyrimidinone 5'-phosphate (DARP), formate and pyrophosphate.</text>
</comment>
<evidence type="ECO:0000256" key="5">
    <source>
        <dbReference type="ARBA" id="ARBA00022741"/>
    </source>
</evidence>
<dbReference type="GO" id="GO:0005525">
    <property type="term" value="F:GTP binding"/>
    <property type="evidence" value="ECO:0007669"/>
    <property type="project" value="UniProtKB-KW"/>
</dbReference>
<dbReference type="AlphaFoldDB" id="A0A5R8Q9J9"/>
<keyword evidence="6 11" id="KW-0378">Hydrolase</keyword>
<dbReference type="OrthoDB" id="9793111at2"/>
<evidence type="ECO:0000256" key="3">
    <source>
        <dbReference type="ARBA" id="ARBA00022619"/>
    </source>
</evidence>
<dbReference type="GO" id="GO:0008270">
    <property type="term" value="F:zinc ion binding"/>
    <property type="evidence" value="ECO:0007669"/>
    <property type="project" value="UniProtKB-UniRule"/>
</dbReference>
<dbReference type="InterPro" id="IPR032677">
    <property type="entry name" value="GTP_cyclohydro_II"/>
</dbReference>
<reference evidence="13 14" key="1">
    <citation type="submission" date="2019-05" db="EMBL/GenBank/DDBJ databases">
        <title>Culicoidintestinum kansasii gen. nov., sp. nov. from the gastrointestinal tract of the biting midge, Culicoides sonorensis.</title>
        <authorList>
            <person name="Neupane S."/>
            <person name="Ghosh A."/>
            <person name="Gunther S."/>
            <person name="Martin K."/>
            <person name="Zurek L."/>
        </authorList>
    </citation>
    <scope>NUCLEOTIDE SEQUENCE [LARGE SCALE GENOMIC DNA]</scope>
    <source>
        <strain evidence="13 14">CS-1</strain>
    </source>
</reference>
<dbReference type="UniPathway" id="UPA00275">
    <property type="reaction ID" value="UER00400"/>
</dbReference>
<dbReference type="PANTHER" id="PTHR21327">
    <property type="entry name" value="GTP CYCLOHYDROLASE II-RELATED"/>
    <property type="match status" value="1"/>
</dbReference>
<keyword evidence="4 11" id="KW-0479">Metal-binding</keyword>
<evidence type="ECO:0000256" key="2">
    <source>
        <dbReference type="ARBA" id="ARBA00005520"/>
    </source>
</evidence>
<gene>
    <name evidence="11 13" type="primary">ribA</name>
    <name evidence="13" type="ORF">FEZ08_10620</name>
</gene>
<dbReference type="FunCoup" id="A0A5R8Q9J9">
    <property type="interactions" value="248"/>
</dbReference>
<feature type="binding site" evidence="11">
    <location>
        <position position="256"/>
    </location>
    <ligand>
        <name>GTP</name>
        <dbReference type="ChEBI" id="CHEBI:37565"/>
    </ligand>
</feature>
<dbReference type="SUPFAM" id="SSF142695">
    <property type="entry name" value="RibA-like"/>
    <property type="match status" value="1"/>
</dbReference>
<evidence type="ECO:0000256" key="11">
    <source>
        <dbReference type="HAMAP-Rule" id="MF_00179"/>
    </source>
</evidence>
<dbReference type="CDD" id="cd00641">
    <property type="entry name" value="GTP_cyclohydro2"/>
    <property type="match status" value="1"/>
</dbReference>
<dbReference type="EC" id="3.5.4.25" evidence="11"/>
<evidence type="ECO:0000259" key="12">
    <source>
        <dbReference type="Pfam" id="PF00925"/>
    </source>
</evidence>
<feature type="active site" description="Nucleophile" evidence="11">
    <location>
        <position position="270"/>
    </location>
</feature>
<dbReference type="FunFam" id="3.40.50.10990:FF:000001">
    <property type="entry name" value="Riboflavin biosynthesis protein RibBA"/>
    <property type="match status" value="1"/>
</dbReference>
<proteinExistence type="inferred from homology"/>
<evidence type="ECO:0000256" key="6">
    <source>
        <dbReference type="ARBA" id="ARBA00022801"/>
    </source>
</evidence>
<evidence type="ECO:0000256" key="7">
    <source>
        <dbReference type="ARBA" id="ARBA00022833"/>
    </source>
</evidence>
<keyword evidence="7 11" id="KW-0862">Zinc</keyword>
<comment type="catalytic activity">
    <reaction evidence="10 11">
        <text>GTP + 4 H2O = 2,5-diamino-6-hydroxy-4-(5-phosphoribosylamino)-pyrimidine + formate + 2 phosphate + 3 H(+)</text>
        <dbReference type="Rhea" id="RHEA:23704"/>
        <dbReference type="ChEBI" id="CHEBI:15377"/>
        <dbReference type="ChEBI" id="CHEBI:15378"/>
        <dbReference type="ChEBI" id="CHEBI:15740"/>
        <dbReference type="ChEBI" id="CHEBI:37565"/>
        <dbReference type="ChEBI" id="CHEBI:43474"/>
        <dbReference type="ChEBI" id="CHEBI:58614"/>
        <dbReference type="EC" id="3.5.4.25"/>
    </reaction>
</comment>
<evidence type="ECO:0000256" key="9">
    <source>
        <dbReference type="ARBA" id="ARBA00043932"/>
    </source>
</evidence>
<evidence type="ECO:0000256" key="1">
    <source>
        <dbReference type="ARBA" id="ARBA00004853"/>
    </source>
</evidence>
<dbReference type="InParanoid" id="A0A5R8Q9J9"/>
<feature type="binding site" evidence="11">
    <location>
        <begin position="191"/>
        <end position="195"/>
    </location>
    <ligand>
        <name>GTP</name>
        <dbReference type="ChEBI" id="CHEBI:37565"/>
    </ligand>
</feature>
<keyword evidence="3 11" id="KW-0686">Riboflavin biosynthesis</keyword>
<dbReference type="PANTHER" id="PTHR21327:SF18">
    <property type="entry name" value="3,4-DIHYDROXY-2-BUTANONE 4-PHOSPHATE SYNTHASE"/>
    <property type="match status" value="1"/>
</dbReference>
<evidence type="ECO:0000256" key="8">
    <source>
        <dbReference type="ARBA" id="ARBA00023134"/>
    </source>
</evidence>
<feature type="binding site" evidence="11">
    <location>
        <position position="209"/>
    </location>
    <ligand>
        <name>Zn(2+)</name>
        <dbReference type="ChEBI" id="CHEBI:29105"/>
        <note>catalytic</note>
    </ligand>
</feature>
<dbReference type="GO" id="GO:0009231">
    <property type="term" value="P:riboflavin biosynthetic process"/>
    <property type="evidence" value="ECO:0007669"/>
    <property type="project" value="UniProtKB-UniRule"/>
</dbReference>
<keyword evidence="5 11" id="KW-0547">Nucleotide-binding</keyword>
<dbReference type="Gene3D" id="3.40.50.10990">
    <property type="entry name" value="GTP cyclohydrolase II"/>
    <property type="match status" value="1"/>
</dbReference>
<dbReference type="NCBIfam" id="NF001591">
    <property type="entry name" value="PRK00393.1"/>
    <property type="match status" value="1"/>
</dbReference>
<feature type="binding site" evidence="11">
    <location>
        <position position="296"/>
    </location>
    <ligand>
        <name>GTP</name>
        <dbReference type="ChEBI" id="CHEBI:37565"/>
    </ligand>
</feature>
<comment type="similarity">
    <text evidence="2">In the N-terminal section; belongs to the DHBP synthase family.</text>
</comment>
<organism evidence="13 14">
    <name type="scientific">Culicoidibacter larvae</name>
    <dbReference type="NCBI Taxonomy" id="2579976"/>
    <lineage>
        <taxon>Bacteria</taxon>
        <taxon>Bacillati</taxon>
        <taxon>Bacillota</taxon>
        <taxon>Culicoidibacteria</taxon>
        <taxon>Culicoidibacterales</taxon>
        <taxon>Culicoidibacteraceae</taxon>
        <taxon>Culicoidibacter</taxon>
    </lineage>
</organism>
<comment type="caution">
    <text evidence="13">The sequence shown here is derived from an EMBL/GenBank/DDBJ whole genome shotgun (WGS) entry which is preliminary data.</text>
</comment>
<comment type="pathway">
    <text evidence="1 11">Cofactor biosynthesis; riboflavin biosynthesis; 5-amino-6-(D-ribitylamino)uracil from GTP: step 1/4.</text>
</comment>
<dbReference type="Pfam" id="PF00925">
    <property type="entry name" value="GTP_cyclohydro2"/>
    <property type="match status" value="1"/>
</dbReference>
<accession>A0A5R8Q9J9</accession>